<feature type="domain" description="RFX-type winged-helix" evidence="6">
    <location>
        <begin position="232"/>
        <end position="307"/>
    </location>
</feature>
<dbReference type="Pfam" id="PF25340">
    <property type="entry name" value="BCD_RFX"/>
    <property type="match status" value="1"/>
</dbReference>
<comment type="subcellular location">
    <subcellularLocation>
        <location evidence="1">Nucleus</location>
    </subcellularLocation>
</comment>
<dbReference type="Gene3D" id="1.10.10.10">
    <property type="entry name" value="Winged helix-like DNA-binding domain superfamily/Winged helix DNA-binding domain"/>
    <property type="match status" value="1"/>
</dbReference>
<keyword evidence="5" id="KW-0539">Nucleus</keyword>
<reference evidence="7 8" key="1">
    <citation type="journal article" date="2016" name="Genome Biol. Evol.">
        <title>Gene Family Evolution Reflects Adaptation to Soil Environmental Stressors in the Genome of the Collembolan Orchesella cincta.</title>
        <authorList>
            <person name="Faddeeva-Vakhrusheva A."/>
            <person name="Derks M.F."/>
            <person name="Anvar S.Y."/>
            <person name="Agamennone V."/>
            <person name="Suring W."/>
            <person name="Smit S."/>
            <person name="van Straalen N.M."/>
            <person name="Roelofs D."/>
        </authorList>
    </citation>
    <scope>NUCLEOTIDE SEQUENCE [LARGE SCALE GENOMIC DNA]</scope>
    <source>
        <tissue evidence="7">Mixed pool</tissue>
    </source>
</reference>
<evidence type="ECO:0000313" key="7">
    <source>
        <dbReference type="EMBL" id="ODM94708.1"/>
    </source>
</evidence>
<dbReference type="GO" id="GO:0005634">
    <property type="term" value="C:nucleus"/>
    <property type="evidence" value="ECO:0007669"/>
    <property type="project" value="UniProtKB-SubCell"/>
</dbReference>
<dbReference type="InterPro" id="IPR036388">
    <property type="entry name" value="WH-like_DNA-bd_sf"/>
</dbReference>
<evidence type="ECO:0000256" key="1">
    <source>
        <dbReference type="ARBA" id="ARBA00004123"/>
    </source>
</evidence>
<dbReference type="Proteomes" id="UP000094527">
    <property type="component" value="Unassembled WGS sequence"/>
</dbReference>
<dbReference type="Pfam" id="PF02257">
    <property type="entry name" value="RFX_DNA_binding"/>
    <property type="match status" value="1"/>
</dbReference>
<dbReference type="PROSITE" id="PS51526">
    <property type="entry name" value="RFX_DBD"/>
    <property type="match status" value="1"/>
</dbReference>
<dbReference type="InterPro" id="IPR057321">
    <property type="entry name" value="RFX1-4/6/8-like_BCD"/>
</dbReference>
<proteinExistence type="predicted"/>
<name>A0A1D2MP45_ORCCI</name>
<protein>
    <submittedName>
        <fullName evidence="7">Transcription factor RFX3</fullName>
    </submittedName>
</protein>
<sequence length="760" mass="87072">MEDANSCNQYHLNADVDSYQGYEITESENCPYVYSMVEIQGLEASEQEQPLGSLQNIHFIPHDQPDNHVPIKMEYSPQSQSLFHSNGTFRIVGYGTPQERHSTSEIAINTPIKSKFQPRLTVVNPSPPRRFENTYSQFLLDELEPLGSPLYAKIQDENVTQKRRAAKLPHAVPLQKVSKRKASQIDPTDWDLDENDEEVLILMDGVLTKVGKPSGPTSSGKILSTVQNCPITVKWLLENFESMVGQSLPRSFVYDQYVAHCGLNKIDSVNAASFGKLIRSVFLGLRTRRLGTRGNSKYHYYGIKIKETSHLLPILNSIRAEQDLLNDTVNGRIRKRVRRTQSVYTGKHVKGLVIDKKVEIQENLGPMDYLYPDISIEKGSSMPDGLEKTSFEIFEEMYKRHCMRVVEYFHGFKLIDVLVETANFWRLSFAFKRKSLENYALLLPKPLLFKLASLEAVEVFIVRMDLYMYQHIINVLVPRVLRPLPLQMLQAVDNMIQDILGILAIAMSGFPKRLVHGKLRALTAFIRMWKQYSKMSQLSEFVELTLENESSVLAMRHNINANMLEHICDRTTVILESRTMSSDMILRMMTSFSQALKKEQSLDLWCEWANNELYTILKAFPEASIETVELVTADMHSCWLIITNLMVNAIREIYGSEASLFVPLLQWCGELMHYFRQRLLDSMKECLPVTRFYIALLDEDMSVSFMDKFKAKPLATTAPPVPEDSFPMPLLIPTSVRLLDNKTTIQMTENHITNTEPLPM</sequence>
<dbReference type="AlphaFoldDB" id="A0A1D2MP45"/>
<evidence type="ECO:0000256" key="3">
    <source>
        <dbReference type="ARBA" id="ARBA00023125"/>
    </source>
</evidence>
<dbReference type="InterPro" id="IPR036390">
    <property type="entry name" value="WH_DNA-bd_sf"/>
</dbReference>
<dbReference type="OrthoDB" id="10069709at2759"/>
<evidence type="ECO:0000256" key="2">
    <source>
        <dbReference type="ARBA" id="ARBA00023015"/>
    </source>
</evidence>
<dbReference type="STRING" id="48709.A0A1D2MP45"/>
<dbReference type="GO" id="GO:0000978">
    <property type="term" value="F:RNA polymerase II cis-regulatory region sequence-specific DNA binding"/>
    <property type="evidence" value="ECO:0007669"/>
    <property type="project" value="TreeGrafter"/>
</dbReference>
<evidence type="ECO:0000256" key="4">
    <source>
        <dbReference type="ARBA" id="ARBA00023163"/>
    </source>
</evidence>
<dbReference type="EMBL" id="LJIJ01000764">
    <property type="protein sequence ID" value="ODM94708.1"/>
    <property type="molecule type" value="Genomic_DNA"/>
</dbReference>
<evidence type="ECO:0000259" key="6">
    <source>
        <dbReference type="PROSITE" id="PS51526"/>
    </source>
</evidence>
<keyword evidence="8" id="KW-1185">Reference proteome</keyword>
<evidence type="ECO:0000313" key="8">
    <source>
        <dbReference type="Proteomes" id="UP000094527"/>
    </source>
</evidence>
<dbReference type="InterPro" id="IPR003150">
    <property type="entry name" value="DNA-bd_RFX"/>
</dbReference>
<dbReference type="InterPro" id="IPR039779">
    <property type="entry name" value="RFX-like"/>
</dbReference>
<organism evidence="7 8">
    <name type="scientific">Orchesella cincta</name>
    <name type="common">Springtail</name>
    <name type="synonym">Podura cincta</name>
    <dbReference type="NCBI Taxonomy" id="48709"/>
    <lineage>
        <taxon>Eukaryota</taxon>
        <taxon>Metazoa</taxon>
        <taxon>Ecdysozoa</taxon>
        <taxon>Arthropoda</taxon>
        <taxon>Hexapoda</taxon>
        <taxon>Collembola</taxon>
        <taxon>Entomobryomorpha</taxon>
        <taxon>Entomobryoidea</taxon>
        <taxon>Orchesellidae</taxon>
        <taxon>Orchesellinae</taxon>
        <taxon>Orchesella</taxon>
    </lineage>
</organism>
<dbReference type="FunFam" id="1.10.10.10:FF:000017">
    <property type="entry name" value="transcription factor RFX3 isoform X1"/>
    <property type="match status" value="1"/>
</dbReference>
<keyword evidence="3" id="KW-0238">DNA-binding</keyword>
<gene>
    <name evidence="7" type="ORF">Ocin01_11970</name>
</gene>
<dbReference type="SUPFAM" id="SSF46785">
    <property type="entry name" value="Winged helix' DNA-binding domain"/>
    <property type="match status" value="1"/>
</dbReference>
<keyword evidence="4" id="KW-0804">Transcription</keyword>
<dbReference type="GO" id="GO:0000981">
    <property type="term" value="F:DNA-binding transcription factor activity, RNA polymerase II-specific"/>
    <property type="evidence" value="ECO:0007669"/>
    <property type="project" value="TreeGrafter"/>
</dbReference>
<accession>A0A1D2MP45</accession>
<evidence type="ECO:0000256" key="5">
    <source>
        <dbReference type="ARBA" id="ARBA00023242"/>
    </source>
</evidence>
<dbReference type="PANTHER" id="PTHR12619">
    <property type="entry name" value="RFX TRANSCRIPTION FACTOR FAMILY"/>
    <property type="match status" value="1"/>
</dbReference>
<dbReference type="PANTHER" id="PTHR12619:SF33">
    <property type="entry name" value="RFX, ISOFORM H"/>
    <property type="match status" value="1"/>
</dbReference>
<keyword evidence="2" id="KW-0805">Transcription regulation</keyword>
<comment type="caution">
    <text evidence="7">The sequence shown here is derived from an EMBL/GenBank/DDBJ whole genome shotgun (WGS) entry which is preliminary data.</text>
</comment>